<feature type="region of interest" description="Disordered" evidence="2">
    <location>
        <begin position="1717"/>
        <end position="1748"/>
    </location>
</feature>
<evidence type="ECO:0000256" key="2">
    <source>
        <dbReference type="SAM" id="MobiDB-lite"/>
    </source>
</evidence>
<keyword evidence="1" id="KW-0175">Coiled coil</keyword>
<feature type="compositionally biased region" description="Polar residues" evidence="2">
    <location>
        <begin position="1738"/>
        <end position="1748"/>
    </location>
</feature>
<gene>
    <name evidence="3" type="ORF">KC685_01930</name>
</gene>
<reference evidence="3" key="2">
    <citation type="journal article" date="2021" name="Microbiome">
        <title>Successional dynamics and alternative stable states in a saline activated sludge microbial community over 9 years.</title>
        <authorList>
            <person name="Wang Y."/>
            <person name="Ye J."/>
            <person name="Ju F."/>
            <person name="Liu L."/>
            <person name="Boyd J.A."/>
            <person name="Deng Y."/>
            <person name="Parks D.H."/>
            <person name="Jiang X."/>
            <person name="Yin X."/>
            <person name="Woodcroft B.J."/>
            <person name="Tyson G.W."/>
            <person name="Hugenholtz P."/>
            <person name="Polz M.F."/>
            <person name="Zhang T."/>
        </authorList>
    </citation>
    <scope>NUCLEOTIDE SEQUENCE</scope>
    <source>
        <strain evidence="3">HKST-UBA17</strain>
    </source>
</reference>
<evidence type="ECO:0000256" key="1">
    <source>
        <dbReference type="SAM" id="Coils"/>
    </source>
</evidence>
<dbReference type="EMBL" id="JAGQLN010000005">
    <property type="protein sequence ID" value="MCA9376658.1"/>
    <property type="molecule type" value="Genomic_DNA"/>
</dbReference>
<evidence type="ECO:0000313" key="4">
    <source>
        <dbReference type="Proteomes" id="UP000741282"/>
    </source>
</evidence>
<feature type="region of interest" description="Disordered" evidence="2">
    <location>
        <begin position="45"/>
        <end position="89"/>
    </location>
</feature>
<dbReference type="InterPro" id="IPR051002">
    <property type="entry name" value="UBA_autophagy_assoc_protein"/>
</dbReference>
<feature type="coiled-coil region" evidence="1">
    <location>
        <begin position="672"/>
        <end position="710"/>
    </location>
</feature>
<dbReference type="PANTHER" id="PTHR31915">
    <property type="entry name" value="SKICH DOMAIN-CONTAINING PROTEIN"/>
    <property type="match status" value="1"/>
</dbReference>
<reference evidence="3" key="1">
    <citation type="submission" date="2020-04" db="EMBL/GenBank/DDBJ databases">
        <authorList>
            <person name="Zhang T."/>
        </authorList>
    </citation>
    <scope>NUCLEOTIDE SEQUENCE</scope>
    <source>
        <strain evidence="3">HKST-UBA17</strain>
    </source>
</reference>
<protein>
    <submittedName>
        <fullName evidence="3">Uncharacterized protein</fullName>
    </submittedName>
</protein>
<feature type="compositionally biased region" description="Polar residues" evidence="2">
    <location>
        <begin position="1"/>
        <end position="12"/>
    </location>
</feature>
<feature type="compositionally biased region" description="Low complexity" evidence="2">
    <location>
        <begin position="1728"/>
        <end position="1737"/>
    </location>
</feature>
<feature type="region of interest" description="Disordered" evidence="2">
    <location>
        <begin position="2039"/>
        <end position="2064"/>
    </location>
</feature>
<comment type="caution">
    <text evidence="3">The sequence shown here is derived from an EMBL/GenBank/DDBJ whole genome shotgun (WGS) entry which is preliminary data.</text>
</comment>
<evidence type="ECO:0000313" key="3">
    <source>
        <dbReference type="EMBL" id="MCA9376658.1"/>
    </source>
</evidence>
<feature type="compositionally biased region" description="Low complexity" evidence="2">
    <location>
        <begin position="1419"/>
        <end position="1429"/>
    </location>
</feature>
<feature type="region of interest" description="Disordered" evidence="2">
    <location>
        <begin position="1410"/>
        <end position="1429"/>
    </location>
</feature>
<organism evidence="3 4">
    <name type="scientific">Candidatus Dojkabacteria bacterium</name>
    <dbReference type="NCBI Taxonomy" id="2099670"/>
    <lineage>
        <taxon>Bacteria</taxon>
        <taxon>Candidatus Dojkabacteria</taxon>
    </lineage>
</organism>
<dbReference type="PANTHER" id="PTHR31915:SF6">
    <property type="entry name" value="SKICH DOMAIN-CONTAINING PROTEIN"/>
    <property type="match status" value="1"/>
</dbReference>
<feature type="coiled-coil region" evidence="1">
    <location>
        <begin position="305"/>
        <end position="332"/>
    </location>
</feature>
<dbReference type="Proteomes" id="UP000741282">
    <property type="component" value="Unassembled WGS sequence"/>
</dbReference>
<feature type="region of interest" description="Disordered" evidence="2">
    <location>
        <begin position="138"/>
        <end position="206"/>
    </location>
</feature>
<feature type="region of interest" description="Disordered" evidence="2">
    <location>
        <begin position="1"/>
        <end position="33"/>
    </location>
</feature>
<name>A0A955I4U7_9BACT</name>
<feature type="coiled-coil region" evidence="1">
    <location>
        <begin position="1199"/>
        <end position="1226"/>
    </location>
</feature>
<accession>A0A955I4U7</accession>
<feature type="compositionally biased region" description="Polar residues" evidence="2">
    <location>
        <begin position="1717"/>
        <end position="1727"/>
    </location>
</feature>
<feature type="coiled-coil region" evidence="1">
    <location>
        <begin position="573"/>
        <end position="607"/>
    </location>
</feature>
<proteinExistence type="predicted"/>
<feature type="coiled-coil region" evidence="1">
    <location>
        <begin position="1119"/>
        <end position="1146"/>
    </location>
</feature>
<sequence>MAYGKRSNTPESTGGEGSSRKEPLVEQTDENGVVRQIPASQAGIITTPAILRNSPGNSDRVHEEADAPPELDPSSAVQPETGGVMDSFLDPEVLAQQQALVREHEGQIHADVTEEERQRMLADAENLQIPELPPFLDDRIRNAANDNPVEAPPTEASLDATTSVAEDDGADSENSTTTAHEDIQPETPSSGVDPRDMTPAQLSRRGRIITGLNRKIDAYQASKDGTRPQKPQGLRSFVERITGSGLIVERADYAVVEAYDAAIATLALLEKTEVRYRQELDRTTEFTTVIARILDGSFSLTDQQRDAYQTDLEEINTRIQQIEADNLDASLDDPDSSDANPTVEARYQEAQILNVRRNLIELALKSDEVSYDKAAFSEKLISALGKLAAVEQERDLLRSENSKLIAKAQLLDIAAGVLRDDGSVDSEGAQRMLQDLVAQGEDPAPEVEDLTRILKFMIAAGSAETAGPVLACVSTELQEALSTITALSKQLAERSRVSLLERDLQQDINAVRDERKTPGKIQGRIDAYEAAIARIRAQYEGSELPEDAKQQITSLENRRTRMRRILSGQTTAVAELDSSLKDANTQIAQLNERIQELSGNSQTSQAQGEWRANAVVVLTALAEGREVPQETLEAMAGVLENDGLSPELRDNYTLLQNVARNAGLAENPEVPIAQLQDLIERQTSALNQRIEELQATVVEQAATIEAHEARIGNIADLERLFRVHHAARLLLRDGVTPEQLESMDNNEILAKAKGLQEGDLGDEFHRELILGVLRRQELIEEEASAKVLASHEQAPESRLEELIREVLSTRTVLAKRLRSIESAIVDLRETGVTQEPGLDRIPVEQLEELRVQVAQLQEALNNQEGLDPEAFANQLRAMLEALPDDKRREAILNILCQGAQIPVPVIYIHNEYKQNNNGVGPTAVAPAAAATASAPAPGTQGSGAVVNNYYYGYGTLPGQSGGGGVAPWQPQNGQTSPGGYTQPGTTVWNLPPNVLLVREPQQASPESGNDLARLAAAIEGMNRRSETQAADPVLAQLRNIAAAVERQGEQFGEANEALVRDLVSQLDMNGLKEELREVVQAFKDGQADVRQLIEAVQENVKNLPQRIREGNEQMTNAFLTQLTAMNEANQQQIQALQEQIVQMQRAGLERDEAFRRDMMRMQRDADRRNRRMMAQMMAYMESTTNQAVTPEQAPLPDTIEATKTEIARLEKEILEVNEAITTHENTEIALALLNADENVRTILANAGLTEGASREDVLAALWAYLNATELTTIIENAGEEPAAQLEAWIRYAFIQRLAQQLDHNDTRFDGQDTLQGIMGVIENDKAVFSVRDYRNLLTPTPGNEQQQNLVNRYTAVLTVLESVIREEGGGLTVELVREALQDRVDRGVVAYQRNLRRQQQLRTSLKKLNDHLNSLENPTTETTTETTTEGAPHENIIALESAMGSLAQRLLIQEKEDKAPRWRRFLRKASEIAVGMAGGWAGKAIGGILLGSAVATGPMGIVVAAAVGGMGGALARMSTTFLKKKILYRDNLAAHWMEIANADERKLAVFSKTEREKAIIQYAIPENLTLIANAYNKLQGIDLSKRDAYSLANLNSSGISTDEIRTALQALTILTDATKFADVERLIPQGVTFGTPQAPVPLIDAVNRLVVQLDTINRVNSELQLDTNIKAGEEMANRVYGKLTTDSIINAGVAGFATGAATGAVLQVVQNIVNPDTNWLGNDSTRPLSSSSGKSLSQATNAPTGSTQAQIDAQKTLINQQLQDNARLAAEQHQNLVDAGVPEELIQSINQGDSILTPAELNAIRDAMMERGLSTNIVPWPEATFDIPQPWSQIISNAGKGGNWSGRWTFGRDIGDGIVRYYQTTFPLAERDVISAVTSAFPDWDTNARVGLVAHDLLHQHALLGQPLTPDLIKEVAANYELTPFTAVPVPDTAFQAAATAAQTWQQTAATIAQQKTALSALAKSAQALTTPPAQLTSQGVGVLKGAGQWVQQAGGTVAKWVNDISNGAVLPLAFGVTAGSVASTLTAPEVSAPKIIGQTVSGRPQNPPAIPYQPTQRKGPLGRRQPVQLDLDRLDQNQTNLLNKISAGISNNQVIELPPADLLGALQPNGALGKDRGILVHIAQELNQSWPTITGSKDIIDKRKNTIKTDNSVQTEELRKQIIQQLRTRRLMNARVNTERVVQSPQLTAAELKQITDYSNIVSGNTTQLEQNPLTQTEALEMFGIGKKYGTRDALNGLAAMLNTRLGQSETLIEYGDHIDDEQLRKSILEVLVKRNLVQPARQT</sequence>